<comment type="similarity">
    <text evidence="1">Belongs to the peptidase M1 family.</text>
</comment>
<evidence type="ECO:0000313" key="4">
    <source>
        <dbReference type="Proteomes" id="UP000735302"/>
    </source>
</evidence>
<dbReference type="PANTHER" id="PTHR11533:SF294">
    <property type="entry name" value="THYROTROPIN-RELEASING HORMONE-DEGRADING ECTOENZYME"/>
    <property type="match status" value="1"/>
</dbReference>
<feature type="domain" description="ERAP1-like C-terminal" evidence="2">
    <location>
        <begin position="2"/>
        <end position="132"/>
    </location>
</feature>
<dbReference type="GO" id="GO:0005615">
    <property type="term" value="C:extracellular space"/>
    <property type="evidence" value="ECO:0007669"/>
    <property type="project" value="TreeGrafter"/>
</dbReference>
<dbReference type="GO" id="GO:0043171">
    <property type="term" value="P:peptide catabolic process"/>
    <property type="evidence" value="ECO:0007669"/>
    <property type="project" value="TreeGrafter"/>
</dbReference>
<comment type="caution">
    <text evidence="3">The sequence shown here is derived from an EMBL/GenBank/DDBJ whole genome shotgun (WGS) entry which is preliminary data.</text>
</comment>
<proteinExistence type="inferred from homology"/>
<keyword evidence="4" id="KW-1185">Reference proteome</keyword>
<protein>
    <recommendedName>
        <fullName evidence="2">ERAP1-like C-terminal domain-containing protein</fullName>
    </recommendedName>
</protein>
<dbReference type="GO" id="GO:0016020">
    <property type="term" value="C:membrane"/>
    <property type="evidence" value="ECO:0007669"/>
    <property type="project" value="TreeGrafter"/>
</dbReference>
<dbReference type="Gene3D" id="1.25.50.20">
    <property type="match status" value="1"/>
</dbReference>
<evidence type="ECO:0000313" key="3">
    <source>
        <dbReference type="EMBL" id="GFN74070.1"/>
    </source>
</evidence>
<dbReference type="AlphaFoldDB" id="A0AAV3XT14"/>
<dbReference type="GO" id="GO:0006508">
    <property type="term" value="P:proteolysis"/>
    <property type="evidence" value="ECO:0007669"/>
    <property type="project" value="TreeGrafter"/>
</dbReference>
<dbReference type="EMBL" id="BLXT01000055">
    <property type="protein sequence ID" value="GFN74070.1"/>
    <property type="molecule type" value="Genomic_DNA"/>
</dbReference>
<dbReference type="Pfam" id="PF11838">
    <property type="entry name" value="ERAP1_C"/>
    <property type="match status" value="1"/>
</dbReference>
<dbReference type="InterPro" id="IPR050344">
    <property type="entry name" value="Peptidase_M1_aminopeptidases"/>
</dbReference>
<dbReference type="GO" id="GO:0008270">
    <property type="term" value="F:zinc ion binding"/>
    <property type="evidence" value="ECO:0007669"/>
    <property type="project" value="TreeGrafter"/>
</dbReference>
<dbReference type="GO" id="GO:0005737">
    <property type="term" value="C:cytoplasm"/>
    <property type="evidence" value="ECO:0007669"/>
    <property type="project" value="TreeGrafter"/>
</dbReference>
<organism evidence="3 4">
    <name type="scientific">Plakobranchus ocellatus</name>
    <dbReference type="NCBI Taxonomy" id="259542"/>
    <lineage>
        <taxon>Eukaryota</taxon>
        <taxon>Metazoa</taxon>
        <taxon>Spiralia</taxon>
        <taxon>Lophotrochozoa</taxon>
        <taxon>Mollusca</taxon>
        <taxon>Gastropoda</taxon>
        <taxon>Heterobranchia</taxon>
        <taxon>Euthyneura</taxon>
        <taxon>Panpulmonata</taxon>
        <taxon>Sacoglossa</taxon>
        <taxon>Placobranchoidea</taxon>
        <taxon>Plakobranchidae</taxon>
        <taxon>Plakobranchus</taxon>
    </lineage>
</organism>
<sequence>MYKENNIPPEKKRLLKALSCSDSTWILSYYLSSIIKEKSLISQKDTATAIGGVALKPVGRYVAWNFFKSNFDLLYEKSGKEGWSWKNLVEDLTSFFNTEFYYQELEQLSESKADKSAAKFKSALTETRTKIQWLSKNYQSVVDFLEEEQFPVAELL</sequence>
<dbReference type="PANTHER" id="PTHR11533">
    <property type="entry name" value="PROTEASE M1 ZINC METALLOPROTEASE"/>
    <property type="match status" value="1"/>
</dbReference>
<evidence type="ECO:0000256" key="1">
    <source>
        <dbReference type="ARBA" id="ARBA00010136"/>
    </source>
</evidence>
<dbReference type="GO" id="GO:0070006">
    <property type="term" value="F:metalloaminopeptidase activity"/>
    <property type="evidence" value="ECO:0007669"/>
    <property type="project" value="TreeGrafter"/>
</dbReference>
<reference evidence="3 4" key="1">
    <citation type="journal article" date="2021" name="Elife">
        <title>Chloroplast acquisition without the gene transfer in kleptoplastic sea slugs, Plakobranchus ocellatus.</title>
        <authorList>
            <person name="Maeda T."/>
            <person name="Takahashi S."/>
            <person name="Yoshida T."/>
            <person name="Shimamura S."/>
            <person name="Takaki Y."/>
            <person name="Nagai Y."/>
            <person name="Toyoda A."/>
            <person name="Suzuki Y."/>
            <person name="Arimoto A."/>
            <person name="Ishii H."/>
            <person name="Satoh N."/>
            <person name="Nishiyama T."/>
            <person name="Hasebe M."/>
            <person name="Maruyama T."/>
            <person name="Minagawa J."/>
            <person name="Obokata J."/>
            <person name="Shigenobu S."/>
        </authorList>
    </citation>
    <scope>NUCLEOTIDE SEQUENCE [LARGE SCALE GENOMIC DNA]</scope>
</reference>
<dbReference type="Proteomes" id="UP000735302">
    <property type="component" value="Unassembled WGS sequence"/>
</dbReference>
<dbReference type="GO" id="GO:0042277">
    <property type="term" value="F:peptide binding"/>
    <property type="evidence" value="ECO:0007669"/>
    <property type="project" value="TreeGrafter"/>
</dbReference>
<evidence type="ECO:0000259" key="2">
    <source>
        <dbReference type="Pfam" id="PF11838"/>
    </source>
</evidence>
<dbReference type="InterPro" id="IPR024571">
    <property type="entry name" value="ERAP1-like_C_dom"/>
</dbReference>
<name>A0AAV3XT14_9GAST</name>
<gene>
    <name evidence="3" type="ORF">PoB_000057600</name>
</gene>
<accession>A0AAV3XT14</accession>